<dbReference type="KEGG" id="dbk:DGMP_23370"/>
<dbReference type="PANTHER" id="PTHR33360:SF2">
    <property type="entry name" value="TRANSPOSASE FOR INSERTION SEQUENCE ELEMENT IS200"/>
    <property type="match status" value="1"/>
</dbReference>
<keyword evidence="3" id="KW-1185">Reference proteome</keyword>
<name>A0A8D5FTY4_9BACT</name>
<dbReference type="PANTHER" id="PTHR33360">
    <property type="entry name" value="TRANSPOSASE FOR INSERTION SEQUENCE ELEMENT IS200"/>
    <property type="match status" value="1"/>
</dbReference>
<dbReference type="NCBIfam" id="NF033573">
    <property type="entry name" value="transpos_IS200"/>
    <property type="match status" value="1"/>
</dbReference>
<dbReference type="Pfam" id="PF01797">
    <property type="entry name" value="Y1_Tnp"/>
    <property type="match status" value="1"/>
</dbReference>
<dbReference type="InterPro" id="IPR002686">
    <property type="entry name" value="Transposase_17"/>
</dbReference>
<dbReference type="GO" id="GO:0004803">
    <property type="term" value="F:transposase activity"/>
    <property type="evidence" value="ECO:0007669"/>
    <property type="project" value="InterPro"/>
</dbReference>
<evidence type="ECO:0000259" key="1">
    <source>
        <dbReference type="SMART" id="SM01321"/>
    </source>
</evidence>
<evidence type="ECO:0000313" key="3">
    <source>
        <dbReference type="Proteomes" id="UP000826725"/>
    </source>
</evidence>
<dbReference type="SMART" id="SM01321">
    <property type="entry name" value="Y1_Tnp"/>
    <property type="match status" value="1"/>
</dbReference>
<dbReference type="GO" id="GO:0003677">
    <property type="term" value="F:DNA binding"/>
    <property type="evidence" value="ECO:0007669"/>
    <property type="project" value="InterPro"/>
</dbReference>
<accession>A0A8D5FTY4</accession>
<dbReference type="Proteomes" id="UP000826725">
    <property type="component" value="Chromosome"/>
</dbReference>
<dbReference type="EMBL" id="AP024086">
    <property type="protein sequence ID" value="BCL61644.1"/>
    <property type="molecule type" value="Genomic_DNA"/>
</dbReference>
<feature type="domain" description="Transposase IS200-like" evidence="1">
    <location>
        <begin position="2"/>
        <end position="103"/>
    </location>
</feature>
<sequence>MLQGDLALRVRELVRQTCERFEIQILRGVVSKDHVHILVSAPPTISPSEIMRRVKGRVSRKIFEEFPHVKKRYWGRHFWARGYFCVTSGELTKEMIQEYLAHHFERDPDDKFDIE</sequence>
<dbReference type="AlphaFoldDB" id="A0A8D5FTY4"/>
<reference evidence="2" key="1">
    <citation type="submission" date="2020-09" db="EMBL/GenBank/DDBJ databases">
        <title>Desulfogranum mesoprofundum gen. nov., sp. nov., a novel mesophilic, sulfate-reducing chemolithoautotroph isolated from a deep-sea hydrothermal vent chimney in the Suiyo Seamount.</title>
        <authorList>
            <person name="Hashimoto Y."/>
            <person name="Nakagawa S."/>
        </authorList>
    </citation>
    <scope>NUCLEOTIDE SEQUENCE</scope>
    <source>
        <strain evidence="2">KT2</strain>
    </source>
</reference>
<evidence type="ECO:0000313" key="2">
    <source>
        <dbReference type="EMBL" id="BCL61644.1"/>
    </source>
</evidence>
<dbReference type="GO" id="GO:0006313">
    <property type="term" value="P:DNA transposition"/>
    <property type="evidence" value="ECO:0007669"/>
    <property type="project" value="InterPro"/>
</dbReference>
<protein>
    <submittedName>
        <fullName evidence="2">IS200/IS605 family transposase</fullName>
    </submittedName>
</protein>
<gene>
    <name evidence="2" type="ORF">DGMP_23370</name>
</gene>
<organism evidence="2 3">
    <name type="scientific">Desulfomarina profundi</name>
    <dbReference type="NCBI Taxonomy" id="2772557"/>
    <lineage>
        <taxon>Bacteria</taxon>
        <taxon>Pseudomonadati</taxon>
        <taxon>Thermodesulfobacteriota</taxon>
        <taxon>Desulfobulbia</taxon>
        <taxon>Desulfobulbales</taxon>
        <taxon>Desulfobulbaceae</taxon>
        <taxon>Desulfomarina</taxon>
    </lineage>
</organism>
<proteinExistence type="predicted"/>